<dbReference type="RefSeq" id="WP_386806993.1">
    <property type="nucleotide sequence ID" value="NZ_JBHTMV010000001.1"/>
</dbReference>
<dbReference type="EMBL" id="JBHTMV010000001">
    <property type="protein sequence ID" value="MFD1292408.1"/>
    <property type="molecule type" value="Genomic_DNA"/>
</dbReference>
<comment type="caution">
    <text evidence="1">The sequence shown here is derived from an EMBL/GenBank/DDBJ whole genome shotgun (WGS) entry which is preliminary data.</text>
</comment>
<accession>A0ABW3WKZ7</accession>
<reference evidence="2" key="1">
    <citation type="journal article" date="2019" name="Int. J. Syst. Evol. Microbiol.">
        <title>The Global Catalogue of Microorganisms (GCM) 10K type strain sequencing project: providing services to taxonomists for standard genome sequencing and annotation.</title>
        <authorList>
            <consortium name="The Broad Institute Genomics Platform"/>
            <consortium name="The Broad Institute Genome Sequencing Center for Infectious Disease"/>
            <person name="Wu L."/>
            <person name="Ma J."/>
        </authorList>
    </citation>
    <scope>NUCLEOTIDE SEQUENCE [LARGE SCALE GENOMIC DNA]</scope>
    <source>
        <strain evidence="2">CCUG 62221</strain>
    </source>
</reference>
<dbReference type="Proteomes" id="UP001597241">
    <property type="component" value="Unassembled WGS sequence"/>
</dbReference>
<evidence type="ECO:0000313" key="2">
    <source>
        <dbReference type="Proteomes" id="UP001597241"/>
    </source>
</evidence>
<name>A0ABW3WKZ7_9FLAO</name>
<organism evidence="1 2">
    <name type="scientific">Lutibacter holmesii</name>
    <dbReference type="NCBI Taxonomy" id="1137985"/>
    <lineage>
        <taxon>Bacteria</taxon>
        <taxon>Pseudomonadati</taxon>
        <taxon>Bacteroidota</taxon>
        <taxon>Flavobacteriia</taxon>
        <taxon>Flavobacteriales</taxon>
        <taxon>Flavobacteriaceae</taxon>
        <taxon>Lutibacter</taxon>
    </lineage>
</organism>
<proteinExistence type="predicted"/>
<gene>
    <name evidence="1" type="ORF">ACFQ5N_01055</name>
</gene>
<evidence type="ECO:0000313" key="1">
    <source>
        <dbReference type="EMBL" id="MFD1292408.1"/>
    </source>
</evidence>
<protein>
    <submittedName>
        <fullName evidence="1">Uncharacterized protein</fullName>
    </submittedName>
</protein>
<sequence length="220" mass="25957">MAHNQNVEIYFKENIREAIFGYKINDLDSNASYDRFSDCDANYSIMDEINNVFLDSDLIDRGEGDTSYLLTPDSSCIKTADYFYPDSDQFWIENNESEFDFGKIELPINKILIQKDYCKFMIYEEKELKKHISPELFKDFSTFYKLLLEEFQEMEIELEVFKRDDTYISCINSMNGTYTETNKFVLLDTSNLDISLEDLKAMLIESFNMETEKVDSIFLN</sequence>
<keyword evidence="2" id="KW-1185">Reference proteome</keyword>